<dbReference type="GO" id="GO:0008483">
    <property type="term" value="F:transaminase activity"/>
    <property type="evidence" value="ECO:0007669"/>
    <property type="project" value="UniProtKB-KW"/>
</dbReference>
<keyword evidence="4" id="KW-0808">Transferase</keyword>
<dbReference type="InterPro" id="IPR015424">
    <property type="entry name" value="PyrdxlP-dep_Trfase"/>
</dbReference>
<dbReference type="Pfam" id="PF00266">
    <property type="entry name" value="Aminotran_5"/>
    <property type="match status" value="1"/>
</dbReference>
<dbReference type="EMBL" id="JBHSMJ010000026">
    <property type="protein sequence ID" value="MFC5450635.1"/>
    <property type="molecule type" value="Genomic_DNA"/>
</dbReference>
<dbReference type="InterPro" id="IPR000192">
    <property type="entry name" value="Aminotrans_V_dom"/>
</dbReference>
<sequence>MMSEIIYFDQAASSWPKPPAVMDAMMKCMQEYAANPGRGSHQMAVQASRVLFDTRKHAAKLFGIKNPNDISFTLNTTHALNLAIKGFVKPGDHVICTNVEHNSVRRPLEHLKATANVEITYLSHNAEGYIELSELERSFRPNTKLVVVNHSSNLLGTIMPVGEIGGICKGRGVKLLVDAAQSAGVLPIHVGDMDIDMLAFPGHKGLLGPQGTGGLYIHPDVDLDPLMYGGTGSQSEAVLQPTVRPDRYEAGTQNTVGIAGLNEGIKFVLAETVEKIHAKEWRQTQMLMEGLLGIEGVTILGPGIGQNKTGIVSFNINQVDSSEVAFILDQSFQIAVRSGYHCTPLAHETAGTLATGAVRSSIGYFTKDEEVNALIDAVREISFQYA</sequence>
<dbReference type="InterPro" id="IPR016454">
    <property type="entry name" value="Cysteine_dSase"/>
</dbReference>
<comment type="catalytic activity">
    <reaction evidence="6">
        <text>(sulfur carrier)-H + L-cysteine = (sulfur carrier)-SH + L-alanine</text>
        <dbReference type="Rhea" id="RHEA:43892"/>
        <dbReference type="Rhea" id="RHEA-COMP:14737"/>
        <dbReference type="Rhea" id="RHEA-COMP:14739"/>
        <dbReference type="ChEBI" id="CHEBI:29917"/>
        <dbReference type="ChEBI" id="CHEBI:35235"/>
        <dbReference type="ChEBI" id="CHEBI:57972"/>
        <dbReference type="ChEBI" id="CHEBI:64428"/>
        <dbReference type="EC" id="2.8.1.7"/>
    </reaction>
</comment>
<keyword evidence="8" id="KW-0032">Aminotransferase</keyword>
<dbReference type="EC" id="2.8.1.7" evidence="3"/>
<evidence type="ECO:0000256" key="1">
    <source>
        <dbReference type="ARBA" id="ARBA00001933"/>
    </source>
</evidence>
<evidence type="ECO:0000256" key="3">
    <source>
        <dbReference type="ARBA" id="ARBA00012239"/>
    </source>
</evidence>
<keyword evidence="5" id="KW-0663">Pyridoxal phosphate</keyword>
<evidence type="ECO:0000313" key="9">
    <source>
        <dbReference type="Proteomes" id="UP001596044"/>
    </source>
</evidence>
<comment type="similarity">
    <text evidence="2">Belongs to the class-V pyridoxal-phosphate-dependent aminotransferase family. Csd subfamily.</text>
</comment>
<evidence type="ECO:0000256" key="5">
    <source>
        <dbReference type="ARBA" id="ARBA00022898"/>
    </source>
</evidence>
<dbReference type="InterPro" id="IPR015422">
    <property type="entry name" value="PyrdxlP-dep_Trfase_small"/>
</dbReference>
<accession>A0ABW0KBH8</accession>
<dbReference type="InterPro" id="IPR010969">
    <property type="entry name" value="Cys_dSase-rel_unknwn_funct"/>
</dbReference>
<dbReference type="Proteomes" id="UP001596044">
    <property type="component" value="Unassembled WGS sequence"/>
</dbReference>
<protein>
    <recommendedName>
        <fullName evidence="3">cysteine desulfurase</fullName>
        <ecNumber evidence="3">2.8.1.7</ecNumber>
    </recommendedName>
</protein>
<dbReference type="Gene3D" id="3.40.640.10">
    <property type="entry name" value="Type I PLP-dependent aspartate aminotransferase-like (Major domain)"/>
    <property type="match status" value="1"/>
</dbReference>
<keyword evidence="9" id="KW-1185">Reference proteome</keyword>
<dbReference type="PANTHER" id="PTHR43586:SF4">
    <property type="entry name" value="ISOPENICILLIN N EPIMERASE"/>
    <property type="match status" value="1"/>
</dbReference>
<dbReference type="Gene3D" id="3.90.1150.10">
    <property type="entry name" value="Aspartate Aminotransferase, domain 1"/>
    <property type="match status" value="1"/>
</dbReference>
<dbReference type="InterPro" id="IPR010970">
    <property type="entry name" value="Cys_dSase_SufS"/>
</dbReference>
<evidence type="ECO:0000313" key="8">
    <source>
        <dbReference type="EMBL" id="MFC5450635.1"/>
    </source>
</evidence>
<comment type="cofactor">
    <cofactor evidence="1">
        <name>pyridoxal 5'-phosphate</name>
        <dbReference type="ChEBI" id="CHEBI:597326"/>
    </cofactor>
</comment>
<organism evidence="8 9">
    <name type="scientific">Paenibacillus aestuarii</name>
    <dbReference type="NCBI Taxonomy" id="516965"/>
    <lineage>
        <taxon>Bacteria</taxon>
        <taxon>Bacillati</taxon>
        <taxon>Bacillota</taxon>
        <taxon>Bacilli</taxon>
        <taxon>Bacillales</taxon>
        <taxon>Paenibacillaceae</taxon>
        <taxon>Paenibacillus</taxon>
    </lineage>
</organism>
<reference evidence="9" key="1">
    <citation type="journal article" date="2019" name="Int. J. Syst. Evol. Microbiol.">
        <title>The Global Catalogue of Microorganisms (GCM) 10K type strain sequencing project: providing services to taxonomists for standard genome sequencing and annotation.</title>
        <authorList>
            <consortium name="The Broad Institute Genomics Platform"/>
            <consortium name="The Broad Institute Genome Sequencing Center for Infectious Disease"/>
            <person name="Wu L."/>
            <person name="Ma J."/>
        </authorList>
    </citation>
    <scope>NUCLEOTIDE SEQUENCE [LARGE SCALE GENOMIC DNA]</scope>
    <source>
        <strain evidence="9">KACC 11904</strain>
    </source>
</reference>
<dbReference type="InterPro" id="IPR015421">
    <property type="entry name" value="PyrdxlP-dep_Trfase_major"/>
</dbReference>
<comment type="caution">
    <text evidence="8">The sequence shown here is derived from an EMBL/GenBank/DDBJ whole genome shotgun (WGS) entry which is preliminary data.</text>
</comment>
<feature type="domain" description="Aminotransferase class V" evidence="7">
    <location>
        <begin position="6"/>
        <end position="374"/>
    </location>
</feature>
<evidence type="ECO:0000256" key="2">
    <source>
        <dbReference type="ARBA" id="ARBA00010447"/>
    </source>
</evidence>
<evidence type="ECO:0000256" key="4">
    <source>
        <dbReference type="ARBA" id="ARBA00022679"/>
    </source>
</evidence>
<dbReference type="PIRSF" id="PIRSF005572">
    <property type="entry name" value="NifS"/>
    <property type="match status" value="1"/>
</dbReference>
<proteinExistence type="inferred from homology"/>
<gene>
    <name evidence="8" type="ORF">ACFPOG_20490</name>
</gene>
<dbReference type="RefSeq" id="WP_377525686.1">
    <property type="nucleotide sequence ID" value="NZ_JAQFVF010000088.1"/>
</dbReference>
<name>A0ABW0KBH8_9BACL</name>
<evidence type="ECO:0000256" key="6">
    <source>
        <dbReference type="ARBA" id="ARBA00050776"/>
    </source>
</evidence>
<dbReference type="SUPFAM" id="SSF53383">
    <property type="entry name" value="PLP-dependent transferases"/>
    <property type="match status" value="1"/>
</dbReference>
<evidence type="ECO:0000259" key="7">
    <source>
        <dbReference type="Pfam" id="PF00266"/>
    </source>
</evidence>
<dbReference type="PANTHER" id="PTHR43586">
    <property type="entry name" value="CYSTEINE DESULFURASE"/>
    <property type="match status" value="1"/>
</dbReference>
<dbReference type="NCBIfam" id="TIGR01977">
    <property type="entry name" value="am_tr_V_EF2568"/>
    <property type="match status" value="1"/>
</dbReference>
<dbReference type="CDD" id="cd06453">
    <property type="entry name" value="SufS_like"/>
    <property type="match status" value="1"/>
</dbReference>